<proteinExistence type="predicted"/>
<feature type="region of interest" description="Disordered" evidence="1">
    <location>
        <begin position="112"/>
        <end position="147"/>
    </location>
</feature>
<dbReference type="Proteomes" id="UP000243459">
    <property type="component" value="Chromosome 3"/>
</dbReference>
<dbReference type="EMBL" id="CM007383">
    <property type="protein sequence ID" value="ONK76397.1"/>
    <property type="molecule type" value="Genomic_DNA"/>
</dbReference>
<reference evidence="3" key="1">
    <citation type="journal article" date="2017" name="Nat. Commun.">
        <title>The asparagus genome sheds light on the origin and evolution of a young Y chromosome.</title>
        <authorList>
            <person name="Harkess A."/>
            <person name="Zhou J."/>
            <person name="Xu C."/>
            <person name="Bowers J.E."/>
            <person name="Van der Hulst R."/>
            <person name="Ayyampalayam S."/>
            <person name="Mercati F."/>
            <person name="Riccardi P."/>
            <person name="McKain M.R."/>
            <person name="Kakrana A."/>
            <person name="Tang H."/>
            <person name="Ray J."/>
            <person name="Groenendijk J."/>
            <person name="Arikit S."/>
            <person name="Mathioni S.M."/>
            <person name="Nakano M."/>
            <person name="Shan H."/>
            <person name="Telgmann-Rauber A."/>
            <person name="Kanno A."/>
            <person name="Yue Z."/>
            <person name="Chen H."/>
            <person name="Li W."/>
            <person name="Chen Y."/>
            <person name="Xu X."/>
            <person name="Zhang Y."/>
            <person name="Luo S."/>
            <person name="Chen H."/>
            <person name="Gao J."/>
            <person name="Mao Z."/>
            <person name="Pires J.C."/>
            <person name="Luo M."/>
            <person name="Kudrna D."/>
            <person name="Wing R.A."/>
            <person name="Meyers B.C."/>
            <person name="Yi K."/>
            <person name="Kong H."/>
            <person name="Lavrijsen P."/>
            <person name="Sunseri F."/>
            <person name="Falavigna A."/>
            <person name="Ye Y."/>
            <person name="Leebens-Mack J.H."/>
            <person name="Chen G."/>
        </authorList>
    </citation>
    <scope>NUCLEOTIDE SEQUENCE [LARGE SCALE GENOMIC DNA]</scope>
    <source>
        <strain evidence="3">cv. DH0086</strain>
    </source>
</reference>
<feature type="region of interest" description="Disordered" evidence="1">
    <location>
        <begin position="22"/>
        <end position="89"/>
    </location>
</feature>
<name>A0A5P1FG68_ASPOF</name>
<evidence type="ECO:0000313" key="3">
    <source>
        <dbReference type="Proteomes" id="UP000243459"/>
    </source>
</evidence>
<gene>
    <name evidence="2" type="ORF">A4U43_C03F27250</name>
</gene>
<protein>
    <submittedName>
        <fullName evidence="2">Uncharacterized protein</fullName>
    </submittedName>
</protein>
<evidence type="ECO:0000313" key="2">
    <source>
        <dbReference type="EMBL" id="ONK76397.1"/>
    </source>
</evidence>
<dbReference type="Gramene" id="ONK76397">
    <property type="protein sequence ID" value="ONK76397"/>
    <property type="gene ID" value="A4U43_C03F27250"/>
</dbReference>
<sequence length="193" mass="21224">MSSQLLDRRTGSFLVCSRATRCDRTREQRGTPPLGALISPTSLGAAEGSRSPTPRASWADSLDSGSWRGSGSGYGSGLGERPVFGETNSPARRRHLKDDFFSDIFQCEESACSSPRRMERDSLNSPSPVSRILSPTRPSPPIRSEAVSGGSLLPAQLRCLILDLLVMVIALSYSHHRPNIAIYTRKWMFMRQI</sequence>
<evidence type="ECO:0000256" key="1">
    <source>
        <dbReference type="SAM" id="MobiDB-lite"/>
    </source>
</evidence>
<keyword evidence="3" id="KW-1185">Reference proteome</keyword>
<accession>A0A5P1FG68</accession>
<organism evidence="2 3">
    <name type="scientific">Asparagus officinalis</name>
    <name type="common">Garden asparagus</name>
    <dbReference type="NCBI Taxonomy" id="4686"/>
    <lineage>
        <taxon>Eukaryota</taxon>
        <taxon>Viridiplantae</taxon>
        <taxon>Streptophyta</taxon>
        <taxon>Embryophyta</taxon>
        <taxon>Tracheophyta</taxon>
        <taxon>Spermatophyta</taxon>
        <taxon>Magnoliopsida</taxon>
        <taxon>Liliopsida</taxon>
        <taxon>Asparagales</taxon>
        <taxon>Asparagaceae</taxon>
        <taxon>Asparagoideae</taxon>
        <taxon>Asparagus</taxon>
    </lineage>
</organism>
<dbReference type="AlphaFoldDB" id="A0A5P1FG68"/>
<feature type="compositionally biased region" description="Gly residues" evidence="1">
    <location>
        <begin position="68"/>
        <end position="78"/>
    </location>
</feature>